<dbReference type="SUPFAM" id="SSF53756">
    <property type="entry name" value="UDP-Glycosyltransferase/glycogen phosphorylase"/>
    <property type="match status" value="1"/>
</dbReference>
<name>A0A936ZYH9_9FLAO</name>
<comment type="caution">
    <text evidence="1">The sequence shown here is derived from an EMBL/GenBank/DDBJ whole genome shotgun (WGS) entry which is preliminary data.</text>
</comment>
<evidence type="ECO:0000313" key="1">
    <source>
        <dbReference type="EMBL" id="MBL0684666.1"/>
    </source>
</evidence>
<evidence type="ECO:0008006" key="3">
    <source>
        <dbReference type="Google" id="ProtNLM"/>
    </source>
</evidence>
<dbReference type="InterPro" id="IPR043148">
    <property type="entry name" value="TagF_C"/>
</dbReference>
<reference evidence="1" key="1">
    <citation type="submission" date="2021-01" db="EMBL/GenBank/DDBJ databases">
        <authorList>
            <person name="Zhong Y.L."/>
        </authorList>
    </citation>
    <scope>NUCLEOTIDE SEQUENCE</scope>
    <source>
        <strain evidence="1">KCTC 23302</strain>
    </source>
</reference>
<accession>A0A936ZYH9</accession>
<evidence type="ECO:0000313" key="2">
    <source>
        <dbReference type="Proteomes" id="UP000651057"/>
    </source>
</evidence>
<sequence length="470" mass="56363">MRIKEITDKFLDWEKENELYEIKVQDYPIYPFIRTEIYESLIFTTSLTEILKKTSTILKAKVNLFKIAINSLEYFRKKHILNRANLFITNTDSKLKFEGKYVDYFCDKLIKEISENISILEFPNLQDYHFKEITNKEITVKADIFYVLERLYTKKIDNNSLKSEVSRIFELYSDIYTKLHGFPPEREGVNLLFNRFKRNLQRIHLYERFIKRYRPNKIYLKSAYSPMNQIFIQVCKKYNVRVIELQHGHIYPFHIGYVLPKERSTLKYFPDEILVWSNYYKEVLIKNNWAEHKINVTGDFTYNHDINKNYGFDDKLLKTRKQYRKIITLICQHTLDKEFIQFLENIQELPSDVLIFAKLHPRYKEQQEQNFMPVVKQNKNFVLIKEGSLKDYLSISDLIIGVYSTGVIEAVEMGKKVHIINTRMSEFFQDLQEKEIVQRSDNIISSYKLINESGRGNKTVEFREKFKGNI</sequence>
<dbReference type="Gene3D" id="3.40.50.12580">
    <property type="match status" value="1"/>
</dbReference>
<dbReference type="RefSeq" id="WP_201921326.1">
    <property type="nucleotide sequence ID" value="NZ_BAABAX010000031.1"/>
</dbReference>
<gene>
    <name evidence="1" type="ORF">JJQ60_14135</name>
</gene>
<keyword evidence="2" id="KW-1185">Reference proteome</keyword>
<proteinExistence type="predicted"/>
<dbReference type="Proteomes" id="UP000651057">
    <property type="component" value="Unassembled WGS sequence"/>
</dbReference>
<protein>
    <recommendedName>
        <fullName evidence="3">Capsule biosynthesis protein</fullName>
    </recommendedName>
</protein>
<dbReference type="EMBL" id="JAERQJ010000005">
    <property type="protein sequence ID" value="MBL0684666.1"/>
    <property type="molecule type" value="Genomic_DNA"/>
</dbReference>
<dbReference type="AlphaFoldDB" id="A0A936ZYH9"/>
<organism evidence="1 2">
    <name type="scientific">Aquimarina mytili</name>
    <dbReference type="NCBI Taxonomy" id="874423"/>
    <lineage>
        <taxon>Bacteria</taxon>
        <taxon>Pseudomonadati</taxon>
        <taxon>Bacteroidota</taxon>
        <taxon>Flavobacteriia</taxon>
        <taxon>Flavobacteriales</taxon>
        <taxon>Flavobacteriaceae</taxon>
        <taxon>Aquimarina</taxon>
    </lineage>
</organism>